<sequence length="198" mass="22235">MQFSLLKAQRTSKKLSKKLKIFRGPLFLTFLGLSIFTFGIYNYYKVRILSFDSVPPEANKSIENVDSPVEIIIPSIKIDLKVEPGQIKDGVWQISGSSATFLTTSAAPRTEGNMVIYGHNKKVIFGNLPYLSLGQRIVIKTKSGKIYNYVVDQKYFVGPDRVDLVSPSDKEELTIYTCYGLFDGQRAVIKARPLKDSP</sequence>
<organism evidence="3 4">
    <name type="scientific">Candidatus Woesebacteria bacterium GW2011_GWB1_39_10</name>
    <dbReference type="NCBI Taxonomy" id="1618572"/>
    <lineage>
        <taxon>Bacteria</taxon>
        <taxon>Candidatus Woeseibacteriota</taxon>
    </lineage>
</organism>
<evidence type="ECO:0000313" key="3">
    <source>
        <dbReference type="EMBL" id="KKQ92429.1"/>
    </source>
</evidence>
<evidence type="ECO:0000256" key="1">
    <source>
        <dbReference type="ARBA" id="ARBA00022801"/>
    </source>
</evidence>
<keyword evidence="2" id="KW-0472">Membrane</keyword>
<comment type="caution">
    <text evidence="3">The sequence shown here is derived from an EMBL/GenBank/DDBJ whole genome shotgun (WGS) entry which is preliminary data.</text>
</comment>
<evidence type="ECO:0000256" key="2">
    <source>
        <dbReference type="SAM" id="Phobius"/>
    </source>
</evidence>
<keyword evidence="2" id="KW-1133">Transmembrane helix</keyword>
<dbReference type="Proteomes" id="UP000034774">
    <property type="component" value="Unassembled WGS sequence"/>
</dbReference>
<dbReference type="Gene3D" id="2.40.260.10">
    <property type="entry name" value="Sortase"/>
    <property type="match status" value="1"/>
</dbReference>
<keyword evidence="1" id="KW-0378">Hydrolase</keyword>
<dbReference type="InterPro" id="IPR023365">
    <property type="entry name" value="Sortase_dom-sf"/>
</dbReference>
<dbReference type="GO" id="GO:0016787">
    <property type="term" value="F:hydrolase activity"/>
    <property type="evidence" value="ECO:0007669"/>
    <property type="project" value="UniProtKB-KW"/>
</dbReference>
<dbReference type="InterPro" id="IPR005754">
    <property type="entry name" value="Sortase"/>
</dbReference>
<gene>
    <name evidence="3" type="ORF">UT17_C0002G0092</name>
</gene>
<accession>A0A0G0P2T2</accession>
<protein>
    <submittedName>
        <fullName evidence="3">Peptidase C60 sortase A and B</fullName>
    </submittedName>
</protein>
<name>A0A0G0P2T2_9BACT</name>
<keyword evidence="2" id="KW-0812">Transmembrane</keyword>
<dbReference type="AlphaFoldDB" id="A0A0G0P2T2"/>
<reference evidence="3 4" key="1">
    <citation type="journal article" date="2015" name="Nature">
        <title>rRNA introns, odd ribosomes, and small enigmatic genomes across a large radiation of phyla.</title>
        <authorList>
            <person name="Brown C.T."/>
            <person name="Hug L.A."/>
            <person name="Thomas B.C."/>
            <person name="Sharon I."/>
            <person name="Castelle C.J."/>
            <person name="Singh A."/>
            <person name="Wilkins M.J."/>
            <person name="Williams K.H."/>
            <person name="Banfield J.F."/>
        </authorList>
    </citation>
    <scope>NUCLEOTIDE SEQUENCE [LARGE SCALE GENOMIC DNA]</scope>
</reference>
<dbReference type="EMBL" id="LBVU01000002">
    <property type="protein sequence ID" value="KKQ92429.1"/>
    <property type="molecule type" value="Genomic_DNA"/>
</dbReference>
<dbReference type="STRING" id="1618572.UT17_C0002G0092"/>
<dbReference type="Pfam" id="PF04203">
    <property type="entry name" value="Sortase"/>
    <property type="match status" value="1"/>
</dbReference>
<feature type="transmembrane region" description="Helical" evidence="2">
    <location>
        <begin position="21"/>
        <end position="44"/>
    </location>
</feature>
<evidence type="ECO:0000313" key="4">
    <source>
        <dbReference type="Proteomes" id="UP000034774"/>
    </source>
</evidence>
<dbReference type="SUPFAM" id="SSF63817">
    <property type="entry name" value="Sortase"/>
    <property type="match status" value="1"/>
</dbReference>
<dbReference type="CDD" id="cd00004">
    <property type="entry name" value="Sortase"/>
    <property type="match status" value="1"/>
</dbReference>
<proteinExistence type="predicted"/>